<organism evidence="10 11">
    <name type="scientific">Fontibacillus phaseoli</name>
    <dbReference type="NCBI Taxonomy" id="1416533"/>
    <lineage>
        <taxon>Bacteria</taxon>
        <taxon>Bacillati</taxon>
        <taxon>Bacillota</taxon>
        <taxon>Bacilli</taxon>
        <taxon>Bacillales</taxon>
        <taxon>Paenibacillaceae</taxon>
        <taxon>Fontibacillus</taxon>
    </lineage>
</organism>
<evidence type="ECO:0000256" key="2">
    <source>
        <dbReference type="ARBA" id="ARBA00007886"/>
    </source>
</evidence>
<evidence type="ECO:0000256" key="3">
    <source>
        <dbReference type="ARBA" id="ARBA00022544"/>
    </source>
</evidence>
<dbReference type="InterPro" id="IPR008844">
    <property type="entry name" value="Spore_GerAC-like"/>
</dbReference>
<comment type="similarity">
    <text evidence="2">Belongs to the GerABKC lipoprotein family.</text>
</comment>
<dbReference type="EMBL" id="QPJW01000001">
    <property type="protein sequence ID" value="RCX23426.1"/>
    <property type="molecule type" value="Genomic_DNA"/>
</dbReference>
<evidence type="ECO:0000256" key="7">
    <source>
        <dbReference type="ARBA" id="ARBA00023288"/>
    </source>
</evidence>
<dbReference type="PANTHER" id="PTHR35789:SF1">
    <property type="entry name" value="SPORE GERMINATION PROTEIN B3"/>
    <property type="match status" value="1"/>
</dbReference>
<dbReference type="Pfam" id="PF25198">
    <property type="entry name" value="Spore_GerAC_N"/>
    <property type="match status" value="1"/>
</dbReference>
<evidence type="ECO:0000256" key="5">
    <source>
        <dbReference type="ARBA" id="ARBA00023136"/>
    </source>
</evidence>
<dbReference type="GO" id="GO:0009847">
    <property type="term" value="P:spore germination"/>
    <property type="evidence" value="ECO:0007669"/>
    <property type="project" value="InterPro"/>
</dbReference>
<reference evidence="10 11" key="1">
    <citation type="submission" date="2018-07" db="EMBL/GenBank/DDBJ databases">
        <title>Genomic Encyclopedia of Type Strains, Phase III (KMG-III): the genomes of soil and plant-associated and newly described type strains.</title>
        <authorList>
            <person name="Whitman W."/>
        </authorList>
    </citation>
    <scope>NUCLEOTIDE SEQUENCE [LARGE SCALE GENOMIC DNA]</scope>
    <source>
        <strain evidence="10 11">CECT 8333</strain>
    </source>
</reference>
<dbReference type="InterPro" id="IPR057336">
    <property type="entry name" value="GerAC_N"/>
</dbReference>
<dbReference type="PROSITE" id="PS51257">
    <property type="entry name" value="PROKAR_LIPOPROTEIN"/>
    <property type="match status" value="1"/>
</dbReference>
<keyword evidence="3" id="KW-0309">Germination</keyword>
<dbReference type="Pfam" id="PF05504">
    <property type="entry name" value="Spore_GerAC"/>
    <property type="match status" value="1"/>
</dbReference>
<evidence type="ECO:0000313" key="11">
    <source>
        <dbReference type="Proteomes" id="UP000253090"/>
    </source>
</evidence>
<gene>
    <name evidence="10" type="ORF">DFP94_1011025</name>
</gene>
<dbReference type="PANTHER" id="PTHR35789">
    <property type="entry name" value="SPORE GERMINATION PROTEIN B3"/>
    <property type="match status" value="1"/>
</dbReference>
<feature type="domain" description="Spore germination protein N-terminal" evidence="9">
    <location>
        <begin position="27"/>
        <end position="198"/>
    </location>
</feature>
<proteinExistence type="inferred from homology"/>
<dbReference type="NCBIfam" id="TIGR02887">
    <property type="entry name" value="spore_ger_x_C"/>
    <property type="match status" value="1"/>
</dbReference>
<evidence type="ECO:0000256" key="4">
    <source>
        <dbReference type="ARBA" id="ARBA00022729"/>
    </source>
</evidence>
<keyword evidence="7" id="KW-0449">Lipoprotein</keyword>
<protein>
    <submittedName>
        <fullName evidence="10">Spore germination protein KC</fullName>
    </submittedName>
</protein>
<sequence length="398" mass="44290">MNAIKRACLRSITAIILMTSIGGCWSSEEINNRAFVTMMIVDKMEDGQIELTLGFPLPNRMIPGQAGGGGGTSGDPYSFVSKKAETISEALELIQVDNSRRISFGQTQVIVIGRRFAEQGIDPLLEFAARQPAFHISSNIFVTPNKATEITKTPLVFERFLSDILSKYISQSQTLDTTVKDFLVAKYKGGDILLPLLSFTIKPEIGATDPKKNRWLGSDGAAIMSNGKMSDIVMTTEELRGALWLSSQLKTSVINVKSPTDGGIISAVAQDIGTSIKPVVRNGKVSFKVNSHAGAFILSSLSDIDLKKPDNLLRLQEVFEKNIAERMNRVLEKTRRAKSDAFLMSQYLDWRYPKMWGRMKEDWREYYATELPIDISVSITIKRTGVVFRSTKQEESRD</sequence>
<dbReference type="GO" id="GO:0016020">
    <property type="term" value="C:membrane"/>
    <property type="evidence" value="ECO:0007669"/>
    <property type="project" value="UniProtKB-SubCell"/>
</dbReference>
<name>A0A369BS50_9BACL</name>
<comment type="subcellular location">
    <subcellularLocation>
        <location evidence="1">Membrane</location>
        <topology evidence="1">Lipid-anchor</topology>
    </subcellularLocation>
</comment>
<dbReference type="InterPro" id="IPR038501">
    <property type="entry name" value="Spore_GerAC_C_sf"/>
</dbReference>
<dbReference type="Gene3D" id="3.30.300.210">
    <property type="entry name" value="Nutrient germinant receptor protein C, domain 3"/>
    <property type="match status" value="1"/>
</dbReference>
<evidence type="ECO:0000259" key="9">
    <source>
        <dbReference type="Pfam" id="PF25198"/>
    </source>
</evidence>
<keyword evidence="11" id="KW-1185">Reference proteome</keyword>
<evidence type="ECO:0000256" key="6">
    <source>
        <dbReference type="ARBA" id="ARBA00023139"/>
    </source>
</evidence>
<keyword evidence="5" id="KW-0472">Membrane</keyword>
<comment type="caution">
    <text evidence="10">The sequence shown here is derived from an EMBL/GenBank/DDBJ whole genome shotgun (WGS) entry which is preliminary data.</text>
</comment>
<dbReference type="AlphaFoldDB" id="A0A369BS50"/>
<feature type="domain" description="Spore germination GerAC-like C-terminal" evidence="8">
    <location>
        <begin position="219"/>
        <end position="385"/>
    </location>
</feature>
<dbReference type="InterPro" id="IPR046953">
    <property type="entry name" value="Spore_GerAC-like_C"/>
</dbReference>
<accession>A0A369BS50</accession>
<dbReference type="OrthoDB" id="9816067at2"/>
<keyword evidence="4" id="KW-0732">Signal</keyword>
<evidence type="ECO:0000259" key="8">
    <source>
        <dbReference type="Pfam" id="PF05504"/>
    </source>
</evidence>
<keyword evidence="6" id="KW-0564">Palmitate</keyword>
<dbReference type="RefSeq" id="WP_114495306.1">
    <property type="nucleotide sequence ID" value="NZ_QPJW01000001.1"/>
</dbReference>
<evidence type="ECO:0000256" key="1">
    <source>
        <dbReference type="ARBA" id="ARBA00004635"/>
    </source>
</evidence>
<evidence type="ECO:0000313" key="10">
    <source>
        <dbReference type="EMBL" id="RCX23426.1"/>
    </source>
</evidence>
<dbReference type="Proteomes" id="UP000253090">
    <property type="component" value="Unassembled WGS sequence"/>
</dbReference>